<evidence type="ECO:0000259" key="3">
    <source>
        <dbReference type="Pfam" id="PF00171"/>
    </source>
</evidence>
<evidence type="ECO:0000313" key="4">
    <source>
        <dbReference type="EMBL" id="CAB4846034.1"/>
    </source>
</evidence>
<organism evidence="5">
    <name type="scientific">freshwater metagenome</name>
    <dbReference type="NCBI Taxonomy" id="449393"/>
    <lineage>
        <taxon>unclassified sequences</taxon>
        <taxon>metagenomes</taxon>
        <taxon>ecological metagenomes</taxon>
    </lineage>
</organism>
<dbReference type="PANTHER" id="PTHR11699">
    <property type="entry name" value="ALDEHYDE DEHYDROGENASE-RELATED"/>
    <property type="match status" value="1"/>
</dbReference>
<dbReference type="EMBL" id="CAFBIZ010000004">
    <property type="protein sequence ID" value="CAB4846034.1"/>
    <property type="molecule type" value="Genomic_DNA"/>
</dbReference>
<sequence>MSASPGTGLEELSFFIGGEFVSSRGDSLIESVNPYTGRAWATVPSGTQADVDRAVRAARDAFEGPWGAMTGTARAGIMRRFSQLIVANSDMLGRVESTDNGKLLKETTGVTHNLARWLDYFSGAAERLTGQTIPAGNPNYLAYTQRVPIGVVGAVVPWNAPMMLLMMKVAPALAAGCTLVVKTAEQTTASALQLARLAQEAGLPPGVLNIITGEGSTTGRALVSHPGIDKVSFTGSTASGIRVMQDAATHLAPVTLELGGKSANLVFEDADIEAAINGVVASVFAATGQMCIAASRLYVHHSILDDFVSRLVQRAAEIRLGDPMSPESDIGPLATKEQLVRVLSMIDEAQVEGAELATGGRRPDTPGLKDGFFITPTIFTNVDPSMRIAREEIFGPVLAVFPFSTEAEAVQLANSTPYGLAGGIWTQNLQRAHRVAAGLRAGTVWINCYRVVDPAVPFGGMGASGFGRENGDEAVVSYTQTKSVWVELSGNTRDPFKMG</sequence>
<feature type="domain" description="Aldehyde dehydrogenase" evidence="3">
    <location>
        <begin position="20"/>
        <end position="484"/>
    </location>
</feature>
<dbReference type="InterPro" id="IPR016160">
    <property type="entry name" value="Ald_DH_CS_CYS"/>
</dbReference>
<name>A0A6J7JDR9_9ZZZZ</name>
<dbReference type="InterPro" id="IPR016163">
    <property type="entry name" value="Ald_DH_C"/>
</dbReference>
<dbReference type="CDD" id="cd07114">
    <property type="entry name" value="ALDH_DhaS"/>
    <property type="match status" value="1"/>
</dbReference>
<dbReference type="InterPro" id="IPR029510">
    <property type="entry name" value="Ald_DH_CS_GLU"/>
</dbReference>
<evidence type="ECO:0000313" key="5">
    <source>
        <dbReference type="EMBL" id="CAB4941366.1"/>
    </source>
</evidence>
<comment type="similarity">
    <text evidence="1">Belongs to the aldehyde dehydrogenase family.</text>
</comment>
<protein>
    <submittedName>
        <fullName evidence="5">Unannotated protein</fullName>
    </submittedName>
</protein>
<accession>A0A6J7JDR9</accession>
<dbReference type="PROSITE" id="PS00687">
    <property type="entry name" value="ALDEHYDE_DEHYDR_GLU"/>
    <property type="match status" value="1"/>
</dbReference>
<dbReference type="FunFam" id="3.40.605.10:FF:000007">
    <property type="entry name" value="NAD/NADP-dependent betaine aldehyde dehydrogenase"/>
    <property type="match status" value="1"/>
</dbReference>
<dbReference type="AlphaFoldDB" id="A0A6J7JDR9"/>
<proteinExistence type="inferred from homology"/>
<dbReference type="SUPFAM" id="SSF53720">
    <property type="entry name" value="ALDH-like"/>
    <property type="match status" value="1"/>
</dbReference>
<dbReference type="Pfam" id="PF00171">
    <property type="entry name" value="Aldedh"/>
    <property type="match status" value="1"/>
</dbReference>
<dbReference type="InterPro" id="IPR016162">
    <property type="entry name" value="Ald_DH_N"/>
</dbReference>
<keyword evidence="2" id="KW-0560">Oxidoreductase</keyword>
<evidence type="ECO:0000256" key="2">
    <source>
        <dbReference type="ARBA" id="ARBA00023002"/>
    </source>
</evidence>
<dbReference type="PROSITE" id="PS00070">
    <property type="entry name" value="ALDEHYDE_DEHYDR_CYS"/>
    <property type="match status" value="1"/>
</dbReference>
<reference evidence="5" key="1">
    <citation type="submission" date="2020-05" db="EMBL/GenBank/DDBJ databases">
        <authorList>
            <person name="Chiriac C."/>
            <person name="Salcher M."/>
            <person name="Ghai R."/>
            <person name="Kavagutti S V."/>
        </authorList>
    </citation>
    <scope>NUCLEOTIDE SEQUENCE</scope>
</reference>
<dbReference type="InterPro" id="IPR016161">
    <property type="entry name" value="Ald_DH/histidinol_DH"/>
</dbReference>
<dbReference type="GO" id="GO:0016620">
    <property type="term" value="F:oxidoreductase activity, acting on the aldehyde or oxo group of donors, NAD or NADP as acceptor"/>
    <property type="evidence" value="ECO:0007669"/>
    <property type="project" value="InterPro"/>
</dbReference>
<dbReference type="InterPro" id="IPR015590">
    <property type="entry name" value="Aldehyde_DH_dom"/>
</dbReference>
<dbReference type="FunFam" id="3.40.309.10:FF:000012">
    <property type="entry name" value="Betaine aldehyde dehydrogenase"/>
    <property type="match status" value="1"/>
</dbReference>
<gene>
    <name evidence="4" type="ORF">UFOPK3268_00061</name>
    <name evidence="5" type="ORF">UFOPK3752_01088</name>
</gene>
<dbReference type="Gene3D" id="3.40.605.10">
    <property type="entry name" value="Aldehyde Dehydrogenase, Chain A, domain 1"/>
    <property type="match status" value="1"/>
</dbReference>
<evidence type="ECO:0000256" key="1">
    <source>
        <dbReference type="ARBA" id="ARBA00009986"/>
    </source>
</evidence>
<dbReference type="Gene3D" id="3.40.309.10">
    <property type="entry name" value="Aldehyde Dehydrogenase, Chain A, domain 2"/>
    <property type="match status" value="1"/>
</dbReference>
<dbReference type="EMBL" id="CAFBND010000036">
    <property type="protein sequence ID" value="CAB4941366.1"/>
    <property type="molecule type" value="Genomic_DNA"/>
</dbReference>